<feature type="transmembrane region" description="Helical" evidence="17">
    <location>
        <begin position="545"/>
        <end position="567"/>
    </location>
</feature>
<evidence type="ECO:0000256" key="6">
    <source>
        <dbReference type="ARBA" id="ARBA00022670"/>
    </source>
</evidence>
<evidence type="ECO:0000256" key="5">
    <source>
        <dbReference type="ARBA" id="ARBA00022554"/>
    </source>
</evidence>
<feature type="region of interest" description="Disordered" evidence="16">
    <location>
        <begin position="646"/>
        <end position="668"/>
    </location>
</feature>
<dbReference type="InterPro" id="IPR053975">
    <property type="entry name" value="PFF1_C"/>
</dbReference>
<dbReference type="SUPFAM" id="SSF53187">
    <property type="entry name" value="Zn-dependent exopeptidases"/>
    <property type="match status" value="1"/>
</dbReference>
<dbReference type="EMBL" id="LAZP02000091">
    <property type="protein sequence ID" value="PFH61079.1"/>
    <property type="molecule type" value="Genomic_DNA"/>
</dbReference>
<evidence type="ECO:0000256" key="10">
    <source>
        <dbReference type="ARBA" id="ARBA00022833"/>
    </source>
</evidence>
<feature type="transmembrane region" description="Helical" evidence="17">
    <location>
        <begin position="715"/>
        <end position="734"/>
    </location>
</feature>
<reference evidence="21 22" key="2">
    <citation type="journal article" date="2017" name="Sci. Rep.">
        <title>Ant-infecting Ophiocordyceps genomes reveal a high diversity of potential behavioral manipulation genes and a possible major role for enterotoxins.</title>
        <authorList>
            <person name="de Bekker C."/>
            <person name="Ohm R.A."/>
            <person name="Evans H.C."/>
            <person name="Brachmann A."/>
            <person name="Hughes D.P."/>
        </authorList>
    </citation>
    <scope>NUCLEOTIDE SEQUENCE [LARGE SCALE GENOMIC DNA]</scope>
    <source>
        <strain evidence="21 22">SC16a</strain>
    </source>
</reference>
<evidence type="ECO:0000256" key="2">
    <source>
        <dbReference type="ARBA" id="ARBA00003273"/>
    </source>
</evidence>
<dbReference type="GO" id="GO:0008235">
    <property type="term" value="F:metalloexopeptidase activity"/>
    <property type="evidence" value="ECO:0007669"/>
    <property type="project" value="InterPro"/>
</dbReference>
<protein>
    <recommendedName>
        <fullName evidence="15">Peptide hydrolase</fullName>
        <ecNumber evidence="15">3.4.-.-</ecNumber>
    </recommendedName>
</protein>
<gene>
    <name evidence="21" type="ORF">XA68_18287</name>
</gene>
<keyword evidence="12" id="KW-0482">Metalloprotease</keyword>
<keyword evidence="13 17" id="KW-0472">Membrane</keyword>
<feature type="transmembrane region" description="Helical" evidence="17">
    <location>
        <begin position="746"/>
        <end position="767"/>
    </location>
</feature>
<accession>A0A2A9PI74</accession>
<dbReference type="Pfam" id="PF04389">
    <property type="entry name" value="Peptidase_M28"/>
    <property type="match status" value="1"/>
</dbReference>
<evidence type="ECO:0000256" key="15">
    <source>
        <dbReference type="RuleBase" id="RU361240"/>
    </source>
</evidence>
<dbReference type="STRING" id="268505.A0A2A9PI74"/>
<feature type="region of interest" description="Disordered" evidence="16">
    <location>
        <begin position="357"/>
        <end position="377"/>
    </location>
</feature>
<feature type="compositionally biased region" description="Acidic residues" evidence="16">
    <location>
        <begin position="609"/>
        <end position="618"/>
    </location>
</feature>
<dbReference type="InterPro" id="IPR007484">
    <property type="entry name" value="Peptidase_M28"/>
</dbReference>
<keyword evidence="7 17" id="KW-0812">Transmembrane</keyword>
<comment type="cofactor">
    <cofactor evidence="1">
        <name>Zn(2+)</name>
        <dbReference type="ChEBI" id="CHEBI:29105"/>
    </cofactor>
</comment>
<keyword evidence="6 15" id="KW-0645">Protease</keyword>
<dbReference type="InterPro" id="IPR053976">
    <property type="entry name" value="PFF1_TM"/>
</dbReference>
<dbReference type="GO" id="GO:0005774">
    <property type="term" value="C:vacuolar membrane"/>
    <property type="evidence" value="ECO:0007669"/>
    <property type="project" value="UniProtKB-SubCell"/>
</dbReference>
<feature type="transmembrane region" description="Helical" evidence="17">
    <location>
        <begin position="677"/>
        <end position="695"/>
    </location>
</feature>
<keyword evidence="11 17" id="KW-1133">Transmembrane helix</keyword>
<dbReference type="GO" id="GO:0046872">
    <property type="term" value="F:metal ion binding"/>
    <property type="evidence" value="ECO:0007669"/>
    <property type="project" value="UniProtKB-KW"/>
</dbReference>
<dbReference type="Proteomes" id="UP000037136">
    <property type="component" value="Unassembled WGS sequence"/>
</dbReference>
<feature type="compositionally biased region" description="Basic and acidic residues" evidence="16">
    <location>
        <begin position="365"/>
        <end position="375"/>
    </location>
</feature>
<reference evidence="21 22" key="1">
    <citation type="journal article" date="2015" name="BMC Genomics">
        <title>Gene expression during zombie ant biting behavior reflects the complexity underlying fungal parasitic behavioral manipulation.</title>
        <authorList>
            <person name="de Bekker C."/>
            <person name="Ohm R.A."/>
            <person name="Loreto R.G."/>
            <person name="Sebastian A."/>
            <person name="Albert I."/>
            <person name="Merrow M."/>
            <person name="Brachmann A."/>
            <person name="Hughes D.P."/>
        </authorList>
    </citation>
    <scope>NUCLEOTIDE SEQUENCE [LARGE SCALE GENOMIC DNA]</scope>
    <source>
        <strain evidence="21 22">SC16a</strain>
    </source>
</reference>
<evidence type="ECO:0000259" key="20">
    <source>
        <dbReference type="Pfam" id="PF22251"/>
    </source>
</evidence>
<proteinExistence type="inferred from homology"/>
<sequence>MKLGNPFGFGPGPVTFWTTVVYLAILISVIYVHETVPPAPADDALAGGLNLTEAWVDLQTITKAYHPYNSRENDDVRRYLLERAAQILDRNGMSYTLERNKAANGGFVAGSADNTPGAAIFDDGVSNVTYTYQTATEWVGEYFEGSNVYVYIRGKEDPRGNWWISQQAADAKRRNGGVLVNCHFDSVSTGYGATDDGMACVTMLQLLSYFTSKGRQPNNGIVLLFNNAEEDGLLGARAFGNSPLLDFCHTFVNLEGAGAGGRAMLFRTTDLETAKAYSGSPHPFGSVVAANAFEQGIIRSDTDYSVFAKVFGQRGMDIAFYQPRSRYHTQEDDVRHTSTDSVWHMLSAALASTESLSATTGTDFHGPRSDGRKDLPQNGRPTEGVWFDLFGSAWAAFPLRGLFAWSLTLLVATPLVLLLITYLLARNDRVYFFAKDVDGTEGDPIALRGWRGFFRFPLALLVAAGLTVASVLLVAKLNPLIIHSSSYAVWAMTMSLFYSTFWLMARGASFVRPSALQRGFAVLWLYVLCWAFQVLAAVAEDRLHIGALYFAAFLHTAAFVSLTVSLLEQSALPAKHDFALRLVDEGREAGSSQSSADEEGEEQSRQGHEEDDEADDATETTPLRAGEAGHDSNNNNTTFASTYRRSVAAEASSSTPKQQDRPPYEGEQAWSDRLPSWTWFLQLLLLAPVHLMIVGNLGLVQTSSMAMTGPDGNNLLIPLMAVGITGMLLLLPLTPFLHRVTHHIPLFLLAVFVGTLIYNLVAFPFSATSRFKFRFQQTVDLDKGTNVVSITGLDKFVRPVVASVPTAAGQQIACPASPVRGLVDCQYDASALPPDPVEGTKLEDLLTVEATKSKDGRSARVGIHAEGTRLCYVDLSKPVFGFSVEGGGSRDGRFGPSPGDGFSHLQLWRRDWEGAWNVSLQLVDRGGFSPPQRSANGEEAIVGELKPRSATTPLDDEALQVAVRCVWNDANSAATSMPAFWELLRFMPDWSIVTKTTIGLVSVRRSVRAV</sequence>
<feature type="region of interest" description="Disordered" evidence="16">
    <location>
        <begin position="588"/>
        <end position="618"/>
    </location>
</feature>
<evidence type="ECO:0000256" key="17">
    <source>
        <dbReference type="SAM" id="Phobius"/>
    </source>
</evidence>
<evidence type="ECO:0000259" key="18">
    <source>
        <dbReference type="Pfam" id="PF04389"/>
    </source>
</evidence>
<keyword evidence="9 15" id="KW-0378">Hydrolase</keyword>
<evidence type="ECO:0000256" key="14">
    <source>
        <dbReference type="ARBA" id="ARBA00023180"/>
    </source>
</evidence>
<evidence type="ECO:0000256" key="12">
    <source>
        <dbReference type="ARBA" id="ARBA00023049"/>
    </source>
</evidence>
<keyword evidence="8 15" id="KW-0479">Metal-binding</keyword>
<feature type="transmembrane region" description="Helical" evidence="17">
    <location>
        <begin position="402"/>
        <end position="425"/>
    </location>
</feature>
<dbReference type="InterPro" id="IPR045175">
    <property type="entry name" value="M28_fam"/>
</dbReference>
<feature type="domain" description="Vacuolar membrane protease transmembrane" evidence="20">
    <location>
        <begin position="454"/>
        <end position="744"/>
    </location>
</feature>
<keyword evidence="22" id="KW-1185">Reference proteome</keyword>
<dbReference type="Pfam" id="PF22250">
    <property type="entry name" value="PFF1_C"/>
    <property type="match status" value="1"/>
</dbReference>
<dbReference type="CDD" id="cd03875">
    <property type="entry name" value="M28_Fxna_like"/>
    <property type="match status" value="1"/>
</dbReference>
<evidence type="ECO:0000313" key="21">
    <source>
        <dbReference type="EMBL" id="PFH61079.1"/>
    </source>
</evidence>
<name>A0A2A9PI74_OPHUN</name>
<dbReference type="Gene3D" id="3.40.630.10">
    <property type="entry name" value="Zn peptidases"/>
    <property type="match status" value="1"/>
</dbReference>
<organism evidence="21 22">
    <name type="scientific">Ophiocordyceps unilateralis</name>
    <name type="common">Zombie-ant fungus</name>
    <name type="synonym">Torrubia unilateralis</name>
    <dbReference type="NCBI Taxonomy" id="268505"/>
    <lineage>
        <taxon>Eukaryota</taxon>
        <taxon>Fungi</taxon>
        <taxon>Dikarya</taxon>
        <taxon>Ascomycota</taxon>
        <taxon>Pezizomycotina</taxon>
        <taxon>Sordariomycetes</taxon>
        <taxon>Hypocreomycetidae</taxon>
        <taxon>Hypocreales</taxon>
        <taxon>Ophiocordycipitaceae</taxon>
        <taxon>Ophiocordyceps</taxon>
    </lineage>
</organism>
<evidence type="ECO:0000313" key="22">
    <source>
        <dbReference type="Proteomes" id="UP000037136"/>
    </source>
</evidence>
<evidence type="ECO:0000256" key="7">
    <source>
        <dbReference type="ARBA" id="ARBA00022692"/>
    </source>
</evidence>
<evidence type="ECO:0000256" key="11">
    <source>
        <dbReference type="ARBA" id="ARBA00022989"/>
    </source>
</evidence>
<dbReference type="GO" id="GO:0006508">
    <property type="term" value="P:proteolysis"/>
    <property type="evidence" value="ECO:0007669"/>
    <property type="project" value="UniProtKB-KW"/>
</dbReference>
<keyword evidence="10 15" id="KW-0862">Zinc</keyword>
<keyword evidence="5" id="KW-0926">Vacuole</keyword>
<dbReference type="InterPro" id="IPR048024">
    <property type="entry name" value="Fxna-like_M28_dom"/>
</dbReference>
<dbReference type="PANTHER" id="PTHR12147:SF58">
    <property type="entry name" value="VACUOLAR MEMBRANE PROTEASE"/>
    <property type="match status" value="1"/>
</dbReference>
<evidence type="ECO:0000256" key="4">
    <source>
        <dbReference type="ARBA" id="ARBA00010918"/>
    </source>
</evidence>
<evidence type="ECO:0000256" key="3">
    <source>
        <dbReference type="ARBA" id="ARBA00004128"/>
    </source>
</evidence>
<evidence type="ECO:0000256" key="13">
    <source>
        <dbReference type="ARBA" id="ARBA00023136"/>
    </source>
</evidence>
<dbReference type="EC" id="3.4.-.-" evidence="15"/>
<comment type="similarity">
    <text evidence="4 15">Belongs to the peptidase M28 family.</text>
</comment>
<comment type="subcellular location">
    <subcellularLocation>
        <location evidence="3">Vacuole membrane</location>
        <topology evidence="3">Multi-pass membrane protein</topology>
    </subcellularLocation>
</comment>
<evidence type="ECO:0000256" key="8">
    <source>
        <dbReference type="ARBA" id="ARBA00022723"/>
    </source>
</evidence>
<feature type="domain" description="Vacuolar membrane protease C-terminal" evidence="19">
    <location>
        <begin position="772"/>
        <end position="1003"/>
    </location>
</feature>
<comment type="function">
    <text evidence="2">May be involved in vacuolar sorting and osmoregulation.</text>
</comment>
<evidence type="ECO:0000259" key="19">
    <source>
        <dbReference type="Pfam" id="PF22250"/>
    </source>
</evidence>
<feature type="transmembrane region" description="Helical" evidence="17">
    <location>
        <begin position="520"/>
        <end position="539"/>
    </location>
</feature>
<evidence type="ECO:0000256" key="9">
    <source>
        <dbReference type="ARBA" id="ARBA00022801"/>
    </source>
</evidence>
<keyword evidence="14" id="KW-0325">Glycoprotein</keyword>
<feature type="transmembrane region" description="Helical" evidence="17">
    <location>
        <begin position="12"/>
        <end position="32"/>
    </location>
</feature>
<dbReference type="Pfam" id="PF22251">
    <property type="entry name" value="PFF1_TM"/>
    <property type="match status" value="1"/>
</dbReference>
<dbReference type="OrthoDB" id="76293at2759"/>
<feature type="transmembrane region" description="Helical" evidence="17">
    <location>
        <begin position="487"/>
        <end position="508"/>
    </location>
</feature>
<feature type="domain" description="Peptidase M28" evidence="18">
    <location>
        <begin position="175"/>
        <end position="351"/>
    </location>
</feature>
<dbReference type="FunFam" id="3.40.630.10:FF:000057">
    <property type="entry name" value="Vacuolar membrane protease"/>
    <property type="match status" value="1"/>
</dbReference>
<dbReference type="PANTHER" id="PTHR12147">
    <property type="entry name" value="METALLOPEPTIDASE M28 FAMILY MEMBER"/>
    <property type="match status" value="1"/>
</dbReference>
<comment type="caution">
    <text evidence="21">The sequence shown here is derived from an EMBL/GenBank/DDBJ whole genome shotgun (WGS) entry which is preliminary data.</text>
</comment>
<dbReference type="AlphaFoldDB" id="A0A2A9PI74"/>
<feature type="transmembrane region" description="Helical" evidence="17">
    <location>
        <begin position="456"/>
        <end position="475"/>
    </location>
</feature>
<evidence type="ECO:0000256" key="1">
    <source>
        <dbReference type="ARBA" id="ARBA00001947"/>
    </source>
</evidence>
<evidence type="ECO:0000256" key="16">
    <source>
        <dbReference type="SAM" id="MobiDB-lite"/>
    </source>
</evidence>